<name>A0A285PI47_9HYPH</name>
<feature type="domain" description="Acyltransferase 3" evidence="2">
    <location>
        <begin position="20"/>
        <end position="337"/>
    </location>
</feature>
<feature type="transmembrane region" description="Helical" evidence="1">
    <location>
        <begin position="191"/>
        <end position="209"/>
    </location>
</feature>
<evidence type="ECO:0000256" key="1">
    <source>
        <dbReference type="SAM" id="Phobius"/>
    </source>
</evidence>
<feature type="transmembrane region" description="Helical" evidence="1">
    <location>
        <begin position="168"/>
        <end position="185"/>
    </location>
</feature>
<dbReference type="RefSeq" id="WP_170956184.1">
    <property type="nucleotide sequence ID" value="NZ_OBEL01000006.1"/>
</dbReference>
<dbReference type="GO" id="GO:0016747">
    <property type="term" value="F:acyltransferase activity, transferring groups other than amino-acyl groups"/>
    <property type="evidence" value="ECO:0007669"/>
    <property type="project" value="InterPro"/>
</dbReference>
<feature type="transmembrane region" description="Helical" evidence="1">
    <location>
        <begin position="266"/>
        <end position="286"/>
    </location>
</feature>
<dbReference type="AlphaFoldDB" id="A0A285PI47"/>
<feature type="transmembrane region" description="Helical" evidence="1">
    <location>
        <begin position="323"/>
        <end position="342"/>
    </location>
</feature>
<sequence>MKHLVGSLPTFDRFCHGRDNNFNLLRLIAAFAVAVSHSSLLTYGTGVPQPLLELTGYTLGHHAVNIFFMISGFLIYQSYLSSEHLRSFVMARLLRIFPALIVAGLLVVIIGGLLFSSASPSDYWTYSDTWIYLVGTSSAFFSSLRLPGLFEQLIVSGEVNGSLWTLKWELMAYMAVPILGLIGGYKIQGRFALVLVGFVIVNLAISLQTDWRKDLMMLDDALRLGLCFLLGMGVYHYRQKIPVSLGSAFLLWVLVWLVRESGFYEISLMVAMAYTVFWFAFIPAGWLRCYNRLGDYSYGIYIFHFPVMQMVMQIYAPSSANETLMLAFLVFLPLSILSFHLIEKPALRLRRRWSRIPLKPLEAGT</sequence>
<organism evidence="3 4">
    <name type="scientific">Cohaesibacter gelatinilyticus</name>
    <dbReference type="NCBI Taxonomy" id="372072"/>
    <lineage>
        <taxon>Bacteria</taxon>
        <taxon>Pseudomonadati</taxon>
        <taxon>Pseudomonadota</taxon>
        <taxon>Alphaproteobacteria</taxon>
        <taxon>Hyphomicrobiales</taxon>
        <taxon>Cohaesibacteraceae</taxon>
    </lineage>
</organism>
<keyword evidence="1" id="KW-0472">Membrane</keyword>
<keyword evidence="3" id="KW-0808">Transferase</keyword>
<dbReference type="InterPro" id="IPR050879">
    <property type="entry name" value="Acyltransferase_3"/>
</dbReference>
<gene>
    <name evidence="3" type="ORF">SAMN06265368_4030</name>
</gene>
<feature type="transmembrane region" description="Helical" evidence="1">
    <location>
        <begin position="130"/>
        <end position="147"/>
    </location>
</feature>
<evidence type="ECO:0000313" key="4">
    <source>
        <dbReference type="Proteomes" id="UP000219439"/>
    </source>
</evidence>
<keyword evidence="3" id="KW-0378">Hydrolase</keyword>
<keyword evidence="4" id="KW-1185">Reference proteome</keyword>
<feature type="transmembrane region" description="Helical" evidence="1">
    <location>
        <begin position="243"/>
        <end position="259"/>
    </location>
</feature>
<accession>A0A285PI47</accession>
<dbReference type="InterPro" id="IPR002656">
    <property type="entry name" value="Acyl_transf_3_dom"/>
</dbReference>
<dbReference type="GO" id="GO:0016787">
    <property type="term" value="F:hydrolase activity"/>
    <property type="evidence" value="ECO:0007669"/>
    <property type="project" value="UniProtKB-KW"/>
</dbReference>
<feature type="transmembrane region" description="Helical" evidence="1">
    <location>
        <begin position="63"/>
        <end position="81"/>
    </location>
</feature>
<keyword evidence="1" id="KW-1133">Transmembrane helix</keyword>
<feature type="transmembrane region" description="Helical" evidence="1">
    <location>
        <begin position="23"/>
        <end position="43"/>
    </location>
</feature>
<keyword evidence="1" id="KW-0812">Transmembrane</keyword>
<keyword evidence="3" id="KW-0012">Acyltransferase</keyword>
<proteinExistence type="predicted"/>
<evidence type="ECO:0000313" key="3">
    <source>
        <dbReference type="EMBL" id="SNZ20917.1"/>
    </source>
</evidence>
<reference evidence="3 4" key="1">
    <citation type="submission" date="2017-09" db="EMBL/GenBank/DDBJ databases">
        <authorList>
            <person name="Ehlers B."/>
            <person name="Leendertz F.H."/>
        </authorList>
    </citation>
    <scope>NUCLEOTIDE SEQUENCE [LARGE SCALE GENOMIC DNA]</scope>
    <source>
        <strain evidence="3 4">DSM 18289</strain>
    </source>
</reference>
<protein>
    <submittedName>
        <fullName evidence="3">Peptidoglycan/LPS O-acetylase OafA/YrhL, contains acyltransferase and SGNH-hydrolase domains</fullName>
    </submittedName>
</protein>
<feature type="transmembrane region" description="Helical" evidence="1">
    <location>
        <begin position="93"/>
        <end position="118"/>
    </location>
</feature>
<feature type="transmembrane region" description="Helical" evidence="1">
    <location>
        <begin position="298"/>
        <end position="316"/>
    </location>
</feature>
<evidence type="ECO:0000259" key="2">
    <source>
        <dbReference type="Pfam" id="PF01757"/>
    </source>
</evidence>
<dbReference type="PANTHER" id="PTHR23028">
    <property type="entry name" value="ACETYLTRANSFERASE"/>
    <property type="match status" value="1"/>
</dbReference>
<dbReference type="Pfam" id="PF01757">
    <property type="entry name" value="Acyl_transf_3"/>
    <property type="match status" value="1"/>
</dbReference>
<dbReference type="EMBL" id="OBEL01000006">
    <property type="protein sequence ID" value="SNZ20917.1"/>
    <property type="molecule type" value="Genomic_DNA"/>
</dbReference>
<dbReference type="Proteomes" id="UP000219439">
    <property type="component" value="Unassembled WGS sequence"/>
</dbReference>